<name>A0A212J9D4_9BACT</name>
<dbReference type="InterPro" id="IPR016181">
    <property type="entry name" value="Acyl_CoA_acyltransferase"/>
</dbReference>
<gene>
    <name evidence="2" type="ORF">KM92DES2_10742</name>
</gene>
<dbReference type="AlphaFoldDB" id="A0A212J9D4"/>
<dbReference type="RefSeq" id="WP_192113654.1">
    <property type="nucleotide sequence ID" value="NZ_LT598928.1"/>
</dbReference>
<evidence type="ECO:0000256" key="1">
    <source>
        <dbReference type="SAM" id="MobiDB-lite"/>
    </source>
</evidence>
<feature type="region of interest" description="Disordered" evidence="1">
    <location>
        <begin position="222"/>
        <end position="244"/>
    </location>
</feature>
<evidence type="ECO:0000313" key="2">
    <source>
        <dbReference type="EMBL" id="SBV96058.1"/>
    </source>
</evidence>
<protein>
    <recommendedName>
        <fullName evidence="3">N-acetyltransferase domain-containing protein</fullName>
    </recommendedName>
</protein>
<sequence>MRFTYAPIVDQHARDAVFERMEAEGLTASAMSSLHKPTLAQWQSITAPDRGVLLGCYGPPPESASVCLSSPAPLLACAMFSPRRGRVWEFDFTTFRQWTRLAVSMAHGGLNWAFANLDCSAVMGICPTPNRHAWRLAEACGFRVLGRLPGACLHTRKKTWVDGVLVLCAPQDLLAIIQQQPTATIQHEENVMGFGGGGTPDVPAVAPVPKQEVEKPVTEAATAARQNQKDKAAKAAGINGSVYTSPLNRVDATRKTLLGQ</sequence>
<organism evidence="2">
    <name type="scientific">uncultured Desulfovibrio sp</name>
    <dbReference type="NCBI Taxonomy" id="167968"/>
    <lineage>
        <taxon>Bacteria</taxon>
        <taxon>Pseudomonadati</taxon>
        <taxon>Thermodesulfobacteriota</taxon>
        <taxon>Desulfovibrionia</taxon>
        <taxon>Desulfovibrionales</taxon>
        <taxon>Desulfovibrionaceae</taxon>
        <taxon>Desulfovibrio</taxon>
        <taxon>environmental samples</taxon>
    </lineage>
</organism>
<accession>A0A212J9D4</accession>
<evidence type="ECO:0008006" key="3">
    <source>
        <dbReference type="Google" id="ProtNLM"/>
    </source>
</evidence>
<dbReference type="SUPFAM" id="SSF55729">
    <property type="entry name" value="Acyl-CoA N-acyltransferases (Nat)"/>
    <property type="match status" value="1"/>
</dbReference>
<reference evidence="2" key="1">
    <citation type="submission" date="2016-04" db="EMBL/GenBank/DDBJ databases">
        <authorList>
            <person name="Evans L.H."/>
            <person name="Alamgir A."/>
            <person name="Owens N."/>
            <person name="Weber N.D."/>
            <person name="Virtaneva K."/>
            <person name="Barbian K."/>
            <person name="Babar A."/>
            <person name="Rosenke K."/>
        </authorList>
    </citation>
    <scope>NUCLEOTIDE SEQUENCE</scope>
    <source>
        <strain evidence="2">92-2</strain>
    </source>
</reference>
<dbReference type="EMBL" id="FLUP01000001">
    <property type="protein sequence ID" value="SBV96058.1"/>
    <property type="molecule type" value="Genomic_DNA"/>
</dbReference>
<dbReference type="Gene3D" id="3.40.630.30">
    <property type="match status" value="1"/>
</dbReference>
<proteinExistence type="predicted"/>